<evidence type="ECO:0000313" key="3">
    <source>
        <dbReference type="Proteomes" id="UP001324634"/>
    </source>
</evidence>
<dbReference type="InterPro" id="IPR003615">
    <property type="entry name" value="HNH_nuc"/>
</dbReference>
<keyword evidence="3" id="KW-1185">Reference proteome</keyword>
<dbReference type="KEGG" id="psti:SOO65_08365"/>
<dbReference type="Proteomes" id="UP001324634">
    <property type="component" value="Chromosome"/>
</dbReference>
<keyword evidence="2" id="KW-0540">Nuclease</keyword>
<feature type="chain" id="PRO_5043455596" evidence="1">
    <location>
        <begin position="21"/>
        <end position="161"/>
    </location>
</feature>
<feature type="signal peptide" evidence="1">
    <location>
        <begin position="1"/>
        <end position="20"/>
    </location>
</feature>
<dbReference type="RefSeq" id="WP_321399288.1">
    <property type="nucleotide sequence ID" value="NZ_CP139487.1"/>
</dbReference>
<keyword evidence="1" id="KW-0732">Signal</keyword>
<keyword evidence="2" id="KW-0255">Endonuclease</keyword>
<reference evidence="2 3" key="1">
    <citation type="submission" date="2023-11" db="EMBL/GenBank/DDBJ databases">
        <title>Peredibacter starrii A3.12.</title>
        <authorList>
            <person name="Mitchell R.J."/>
        </authorList>
    </citation>
    <scope>NUCLEOTIDE SEQUENCE [LARGE SCALE GENOMIC DNA]</scope>
    <source>
        <strain evidence="2 3">A3.12</strain>
    </source>
</reference>
<name>A0AAX4HUY4_9BACT</name>
<evidence type="ECO:0000256" key="1">
    <source>
        <dbReference type="SAM" id="SignalP"/>
    </source>
</evidence>
<accession>A0AAX4HUY4</accession>
<evidence type="ECO:0000313" key="2">
    <source>
        <dbReference type="EMBL" id="WPU66759.1"/>
    </source>
</evidence>
<organism evidence="2 3">
    <name type="scientific">Peredibacter starrii</name>
    <dbReference type="NCBI Taxonomy" id="28202"/>
    <lineage>
        <taxon>Bacteria</taxon>
        <taxon>Pseudomonadati</taxon>
        <taxon>Bdellovibrionota</taxon>
        <taxon>Bacteriovoracia</taxon>
        <taxon>Bacteriovoracales</taxon>
        <taxon>Bacteriovoracaceae</taxon>
        <taxon>Peredibacter</taxon>
    </lineage>
</organism>
<dbReference type="EMBL" id="CP139487">
    <property type="protein sequence ID" value="WPU66759.1"/>
    <property type="molecule type" value="Genomic_DNA"/>
</dbReference>
<dbReference type="CDD" id="cd00085">
    <property type="entry name" value="HNHc"/>
    <property type="match status" value="1"/>
</dbReference>
<gene>
    <name evidence="2" type="ORF">SOO65_08365</name>
</gene>
<dbReference type="AlphaFoldDB" id="A0AAX4HUY4"/>
<sequence length="161" mass="18437">MKVKMLAILSLFALATQVLAAANYPVRPDRRLTPGKFCEPQLATEYRYQEQIPYCARDVSSELKDEIFQSYRRLGFSLNSVQRSDYKIDHYIPLCLGGSNDKANLWPQHVSVYSITDSIEALSCEKLQQNRISRRDAVTVLLTVKNDLSKAKEAMKYLRSL</sequence>
<dbReference type="GO" id="GO:0004519">
    <property type="term" value="F:endonuclease activity"/>
    <property type="evidence" value="ECO:0007669"/>
    <property type="project" value="UniProtKB-KW"/>
</dbReference>
<protein>
    <submittedName>
        <fullName evidence="2">HNH endonuclease signature motif containing protein</fullName>
    </submittedName>
</protein>
<proteinExistence type="predicted"/>
<keyword evidence="2" id="KW-0378">Hydrolase</keyword>